<dbReference type="Proteomes" id="UP000177811">
    <property type="component" value="Unassembled WGS sequence"/>
</dbReference>
<accession>A0A1G2KVT9</accession>
<name>A0A1G2KVT9_9BACT</name>
<reference evidence="2 3" key="1">
    <citation type="journal article" date="2016" name="Nat. Commun.">
        <title>Thousands of microbial genomes shed light on interconnected biogeochemical processes in an aquifer system.</title>
        <authorList>
            <person name="Anantharaman K."/>
            <person name="Brown C.T."/>
            <person name="Hug L.A."/>
            <person name="Sharon I."/>
            <person name="Castelle C.J."/>
            <person name="Probst A.J."/>
            <person name="Thomas B.C."/>
            <person name="Singh A."/>
            <person name="Wilkins M.J."/>
            <person name="Karaoz U."/>
            <person name="Brodie E.L."/>
            <person name="Williams K.H."/>
            <person name="Hubbard S.S."/>
            <person name="Banfield J.F."/>
        </authorList>
    </citation>
    <scope>NUCLEOTIDE SEQUENCE [LARGE SCALE GENOMIC DNA]</scope>
</reference>
<evidence type="ECO:0000256" key="1">
    <source>
        <dbReference type="SAM" id="MobiDB-lite"/>
    </source>
</evidence>
<organism evidence="2 3">
    <name type="scientific">Candidatus Sungbacteria bacterium RIFCSPHIGHO2_02_FULL_51_29</name>
    <dbReference type="NCBI Taxonomy" id="1802273"/>
    <lineage>
        <taxon>Bacteria</taxon>
        <taxon>Candidatus Sungiibacteriota</taxon>
    </lineage>
</organism>
<protein>
    <submittedName>
        <fullName evidence="2">Uncharacterized protein</fullName>
    </submittedName>
</protein>
<comment type="caution">
    <text evidence="2">The sequence shown here is derived from an EMBL/GenBank/DDBJ whole genome shotgun (WGS) entry which is preliminary data.</text>
</comment>
<gene>
    <name evidence="2" type="ORF">A3C16_04695</name>
</gene>
<dbReference type="EMBL" id="MHQL01000012">
    <property type="protein sequence ID" value="OHA03555.1"/>
    <property type="molecule type" value="Genomic_DNA"/>
</dbReference>
<sequence length="547" mass="62610">MSEGEKQLFNSDRAHSTPQEQFEGANPDRVPPPGLTEKEQGLWRIIQEDGMLPKSVKFKKGWIKELKNLKGSFPQKDQELLQKESVLGEESIILQKDLEDTLGWRVPIKEVTRDTTSQVVKADTRQLERSGDELLGITKYLGQDSAKWISKRDLKDLSMTTSTEGWVKYWLDRLKPELEILPAPIAKIVQEGNSAKKLGAKMNGLQSYVGKRTSALREELKRRAFAVAKQERITILRFQVQAIRSGKDPFESHKQQRTPVYFNERTHSFVIREQKEIKQISLGDMLADYSWGLRYTIDPSVPEQQRKVLLKHLAINEARRDIEEIYDGELITFHHISAGTGSIPMDHLERMYAHGKINRSNAGILAERAAREFLTRVAINNPETGIVVERSNAMEDTELKYDFKIRRKQKLRGIALAGIDMPREEYIKEKRRLGIQFTISARPAVLQYKVEQLTEARKKILNTTPFIKKNVDDISLVAIDFHSIGDYFQRWVKEGKPPGGPEQYMTAEEKKELLRAAIKNFAPISEEMLNKMAGIDPAPPDTLPVIE</sequence>
<dbReference type="AlphaFoldDB" id="A0A1G2KVT9"/>
<evidence type="ECO:0000313" key="3">
    <source>
        <dbReference type="Proteomes" id="UP000177811"/>
    </source>
</evidence>
<feature type="region of interest" description="Disordered" evidence="1">
    <location>
        <begin position="1"/>
        <end position="39"/>
    </location>
</feature>
<evidence type="ECO:0000313" key="2">
    <source>
        <dbReference type="EMBL" id="OHA03555.1"/>
    </source>
</evidence>
<proteinExistence type="predicted"/>